<dbReference type="SUPFAM" id="SSF53383">
    <property type="entry name" value="PLP-dependent transferases"/>
    <property type="match status" value="1"/>
</dbReference>
<keyword evidence="2" id="KW-0808">Transferase</keyword>
<proteinExistence type="inferred from homology"/>
<keyword evidence="1" id="KW-0663">Pyridoxal phosphate</keyword>
<reference evidence="2" key="1">
    <citation type="submission" date="2022-11" db="EMBL/GenBank/DDBJ databases">
        <title>Hoeflea poritis sp. nov., isolated from scleractinian coral Porites lutea.</title>
        <authorList>
            <person name="Zhang G."/>
            <person name="Wei Q."/>
            <person name="Cai L."/>
        </authorList>
    </citation>
    <scope>NUCLEOTIDE SEQUENCE</scope>
    <source>
        <strain evidence="2">E7-10</strain>
    </source>
</reference>
<dbReference type="RefSeq" id="WP_271091714.1">
    <property type="nucleotide sequence ID" value="NZ_JAPJZH010000016.1"/>
</dbReference>
<evidence type="ECO:0000313" key="2">
    <source>
        <dbReference type="EMBL" id="MDA4847871.1"/>
    </source>
</evidence>
<comment type="similarity">
    <text evidence="1">Belongs to the DegT/DnrJ/EryC1 family.</text>
</comment>
<name>A0ABT4VT64_9HYPH</name>
<dbReference type="InterPro" id="IPR015421">
    <property type="entry name" value="PyrdxlP-dep_Trfase_major"/>
</dbReference>
<keyword evidence="3" id="KW-1185">Reference proteome</keyword>
<dbReference type="CDD" id="cd00616">
    <property type="entry name" value="AHBA_syn"/>
    <property type="match status" value="1"/>
</dbReference>
<sequence length="379" mass="41217">MQFIDLAAQRARIGARIEQAVSKVLTEGRYILGPEVSEFEARIADYLGVRHAIGCANGTDALLVPLMAWKIGPGDAVFVPSFTFAATAEVVALTGATPVFVEIAHQTYNIDPARLEEAIMAVKAEGKLKAKAVIPVDLFGTPADYPSITAICEKHGLYVLSDAAQSIGGATPEGRCGSFGHVSATSFYPAKPLGCYGDGGAMFTNDDTMMEKLRSYAFHGKGESQYDNIHVGLNSRLDTIQAAILLEKLAIFDEELASRQKVADYYRDSLKDHVRVPHTPDGHVSAWAQFAIETVDRDALKAHLGENGIPSVIYYVKPLHQQPAYAHYPKGPGEMTVTEQLPNSILCLPMHPYLQREDQDRIIETIIAFVSARQSVAAE</sequence>
<dbReference type="InterPro" id="IPR015424">
    <property type="entry name" value="PyrdxlP-dep_Trfase"/>
</dbReference>
<keyword evidence="2" id="KW-0032">Aminotransferase</keyword>
<dbReference type="PIRSF" id="PIRSF000390">
    <property type="entry name" value="PLP_StrS"/>
    <property type="match status" value="1"/>
</dbReference>
<evidence type="ECO:0000313" key="3">
    <source>
        <dbReference type="Proteomes" id="UP001148313"/>
    </source>
</evidence>
<dbReference type="EMBL" id="JAPJZH010000016">
    <property type="protein sequence ID" value="MDA4847871.1"/>
    <property type="molecule type" value="Genomic_DNA"/>
</dbReference>
<dbReference type="Gene3D" id="3.90.1150.10">
    <property type="entry name" value="Aspartate Aminotransferase, domain 1"/>
    <property type="match status" value="1"/>
</dbReference>
<accession>A0ABT4VT64</accession>
<organism evidence="2 3">
    <name type="scientific">Hoeflea poritis</name>
    <dbReference type="NCBI Taxonomy" id="2993659"/>
    <lineage>
        <taxon>Bacteria</taxon>
        <taxon>Pseudomonadati</taxon>
        <taxon>Pseudomonadota</taxon>
        <taxon>Alphaproteobacteria</taxon>
        <taxon>Hyphomicrobiales</taxon>
        <taxon>Rhizobiaceae</taxon>
        <taxon>Hoeflea</taxon>
    </lineage>
</organism>
<dbReference type="InterPro" id="IPR000653">
    <property type="entry name" value="DegT/StrS_aminotransferase"/>
</dbReference>
<gene>
    <name evidence="2" type="ORF">OOZ53_21115</name>
</gene>
<dbReference type="PANTHER" id="PTHR30244:SF42">
    <property type="entry name" value="UDP-2-ACETAMIDO-2-DEOXY-3-OXO-D-GLUCURONATE AMINOTRANSFERASE"/>
    <property type="match status" value="1"/>
</dbReference>
<dbReference type="InterPro" id="IPR015422">
    <property type="entry name" value="PyrdxlP-dep_Trfase_small"/>
</dbReference>
<protein>
    <submittedName>
        <fullName evidence="2">DegT/DnrJ/EryC1/StrS aminotransferase family protein</fullName>
    </submittedName>
</protein>
<dbReference type="GO" id="GO:0008483">
    <property type="term" value="F:transaminase activity"/>
    <property type="evidence" value="ECO:0007669"/>
    <property type="project" value="UniProtKB-KW"/>
</dbReference>
<dbReference type="Gene3D" id="3.40.640.10">
    <property type="entry name" value="Type I PLP-dependent aspartate aminotransferase-like (Major domain)"/>
    <property type="match status" value="1"/>
</dbReference>
<comment type="caution">
    <text evidence="2">The sequence shown here is derived from an EMBL/GenBank/DDBJ whole genome shotgun (WGS) entry which is preliminary data.</text>
</comment>
<dbReference type="PANTHER" id="PTHR30244">
    <property type="entry name" value="TRANSAMINASE"/>
    <property type="match status" value="1"/>
</dbReference>
<dbReference type="Pfam" id="PF01041">
    <property type="entry name" value="DegT_DnrJ_EryC1"/>
    <property type="match status" value="1"/>
</dbReference>
<evidence type="ECO:0000256" key="1">
    <source>
        <dbReference type="RuleBase" id="RU004508"/>
    </source>
</evidence>
<dbReference type="Proteomes" id="UP001148313">
    <property type="component" value="Unassembled WGS sequence"/>
</dbReference>